<dbReference type="AlphaFoldDB" id="Q3M661"/>
<dbReference type="GeneID" id="58726723"/>
<evidence type="ECO:0000313" key="2">
    <source>
        <dbReference type="Proteomes" id="UP000002533"/>
    </source>
</evidence>
<dbReference type="KEGG" id="ava:Ava_3920"/>
<dbReference type="RefSeq" id="WP_011320614.1">
    <property type="nucleotide sequence ID" value="NC_007413.1"/>
</dbReference>
<dbReference type="HOGENOM" id="CLU_1988513_0_0_3"/>
<proteinExistence type="predicted"/>
<evidence type="ECO:0000313" key="1">
    <source>
        <dbReference type="EMBL" id="ABA23525.1"/>
    </source>
</evidence>
<gene>
    <name evidence="1" type="ordered locus">Ava_3920</name>
</gene>
<dbReference type="Proteomes" id="UP000002533">
    <property type="component" value="Chromosome"/>
</dbReference>
<organism evidence="1 2">
    <name type="scientific">Trichormus variabilis (strain ATCC 29413 / PCC 7937)</name>
    <name type="common">Anabaena variabilis</name>
    <dbReference type="NCBI Taxonomy" id="240292"/>
    <lineage>
        <taxon>Bacteria</taxon>
        <taxon>Bacillati</taxon>
        <taxon>Cyanobacteriota</taxon>
        <taxon>Cyanophyceae</taxon>
        <taxon>Nostocales</taxon>
        <taxon>Nostocaceae</taxon>
        <taxon>Trichormus</taxon>
    </lineage>
</organism>
<sequence>MVFSRQELELLTIPELSLLVKRYGLRPTGTGGQKTSYLTTLMAFPALALQQLEERRGLIRPTFDQLQIMTEILDQMGTLTPEQSALLRVTFEGRRMEYPKRYDQEKLLNLYKARNHLSEVIELLGII</sequence>
<accession>Q3M661</accession>
<dbReference type="eggNOG" id="ENOG50318JJ">
    <property type="taxonomic scope" value="Bacteria"/>
</dbReference>
<reference evidence="2" key="1">
    <citation type="journal article" date="2014" name="Stand. Genomic Sci.">
        <title>Complete genome sequence of Anabaena variabilis ATCC 29413.</title>
        <authorList>
            <person name="Thiel T."/>
            <person name="Pratte B.S."/>
            <person name="Zhong J."/>
            <person name="Goodwin L."/>
            <person name="Copeland A."/>
            <person name="Lucas S."/>
            <person name="Han C."/>
            <person name="Pitluck S."/>
            <person name="Land M.L."/>
            <person name="Kyrpides N.C."/>
            <person name="Woyke T."/>
        </authorList>
    </citation>
    <scope>NUCLEOTIDE SEQUENCE [LARGE SCALE GENOMIC DNA]</scope>
    <source>
        <strain evidence="2">ATCC 29413 / PCC 7937</strain>
    </source>
</reference>
<dbReference type="EMBL" id="CP000117">
    <property type="protein sequence ID" value="ABA23525.1"/>
    <property type="molecule type" value="Genomic_DNA"/>
</dbReference>
<name>Q3M661_TRIV2</name>
<protein>
    <submittedName>
        <fullName evidence="1">Uncharacterized protein</fullName>
    </submittedName>
</protein>